<feature type="region of interest" description="Disordered" evidence="1">
    <location>
        <begin position="407"/>
        <end position="430"/>
    </location>
</feature>
<keyword evidence="4" id="KW-0328">Glycosyltransferase</keyword>
<evidence type="ECO:0000259" key="3">
    <source>
        <dbReference type="Pfam" id="PF13439"/>
    </source>
</evidence>
<evidence type="ECO:0000259" key="2">
    <source>
        <dbReference type="Pfam" id="PF00534"/>
    </source>
</evidence>
<proteinExistence type="predicted"/>
<dbReference type="PANTHER" id="PTHR12526:SF630">
    <property type="entry name" value="GLYCOSYLTRANSFERASE"/>
    <property type="match status" value="1"/>
</dbReference>
<dbReference type="EC" id="2.4.-.-" evidence="4"/>
<comment type="caution">
    <text evidence="4">The sequence shown here is derived from an EMBL/GenBank/DDBJ whole genome shotgun (WGS) entry which is preliminary data.</text>
</comment>
<keyword evidence="5" id="KW-1185">Reference proteome</keyword>
<accession>A0ABT7PPN7</accession>
<reference evidence="4 5" key="1">
    <citation type="submission" date="2023-06" db="EMBL/GenBank/DDBJ databases">
        <title>Roseiconus lacunae JC819 isolated from Gulf of Mannar region, Tamil Nadu.</title>
        <authorList>
            <person name="Pk S."/>
            <person name="Ch S."/>
            <person name="Ch V.R."/>
        </authorList>
    </citation>
    <scope>NUCLEOTIDE SEQUENCE [LARGE SCALE GENOMIC DNA]</scope>
    <source>
        <strain evidence="4 5">JC819</strain>
    </source>
</reference>
<dbReference type="Proteomes" id="UP001239462">
    <property type="component" value="Unassembled WGS sequence"/>
</dbReference>
<dbReference type="Pfam" id="PF13439">
    <property type="entry name" value="Glyco_transf_4"/>
    <property type="match status" value="1"/>
</dbReference>
<evidence type="ECO:0000313" key="4">
    <source>
        <dbReference type="EMBL" id="MDM4018459.1"/>
    </source>
</evidence>
<evidence type="ECO:0000256" key="1">
    <source>
        <dbReference type="SAM" id="MobiDB-lite"/>
    </source>
</evidence>
<dbReference type="CDD" id="cd03801">
    <property type="entry name" value="GT4_PimA-like"/>
    <property type="match status" value="1"/>
</dbReference>
<gene>
    <name evidence="4" type="ORF">QTN89_23615</name>
</gene>
<dbReference type="SUPFAM" id="SSF53756">
    <property type="entry name" value="UDP-Glycosyltransferase/glycogen phosphorylase"/>
    <property type="match status" value="1"/>
</dbReference>
<feature type="domain" description="Glycosyl transferase family 1" evidence="2">
    <location>
        <begin position="176"/>
        <end position="344"/>
    </location>
</feature>
<organism evidence="4 5">
    <name type="scientific">Roseiconus lacunae</name>
    <dbReference type="NCBI Taxonomy" id="2605694"/>
    <lineage>
        <taxon>Bacteria</taxon>
        <taxon>Pseudomonadati</taxon>
        <taxon>Planctomycetota</taxon>
        <taxon>Planctomycetia</taxon>
        <taxon>Pirellulales</taxon>
        <taxon>Pirellulaceae</taxon>
        <taxon>Roseiconus</taxon>
    </lineage>
</organism>
<dbReference type="GO" id="GO:0016757">
    <property type="term" value="F:glycosyltransferase activity"/>
    <property type="evidence" value="ECO:0007669"/>
    <property type="project" value="UniProtKB-KW"/>
</dbReference>
<feature type="domain" description="Glycosyltransferase subfamily 4-like N-terminal" evidence="3">
    <location>
        <begin position="15"/>
        <end position="165"/>
    </location>
</feature>
<evidence type="ECO:0000313" key="5">
    <source>
        <dbReference type="Proteomes" id="UP001239462"/>
    </source>
</evidence>
<keyword evidence="4" id="KW-0808">Transferase</keyword>
<dbReference type="InterPro" id="IPR028098">
    <property type="entry name" value="Glyco_trans_4-like_N"/>
</dbReference>
<dbReference type="RefSeq" id="WP_289166309.1">
    <property type="nucleotide sequence ID" value="NZ_JASZZN010000022.1"/>
</dbReference>
<sequence>MPKLLIVSRCSQPRGGADQIIADLCRQLPNRGWDLTLGLTKGRVYNLPETYREVHPGLPIKEIDGSLGTRSDRQKAINRLIDVQKPDLVLIMRVFDALTAAARSRYRPRIVMGIRSFEPGYLIDARRYRNAIDCCVTSGKLIANACTQWAGVDPARVCSIPGGIHPPIDLDARVNNYRNRSGLRDRPLELIYAGRLEQSQKRCLDFLPFLAELKREAIDFRMRFVGTGPVESELRRRLHQDVVDGRVTFHGWVDREELYQSFFPRADLFIHFAAWEGVTIAPREAMAHGVVPIISRFEGLTCEGQFLNEVNSIVFPVGQPLRAVDGVRRLLADPRLYSRLARRATVSQQGDYSFHGSIERWHQTLLKCLRQPKMRGNVTVPPEHHPGRLSKLGIPISLQSQLRKLARRPVQHRSPGSEWPTNSGQMSEREVGDLKAFASTFA</sequence>
<dbReference type="EMBL" id="JASZZN010000022">
    <property type="protein sequence ID" value="MDM4018459.1"/>
    <property type="molecule type" value="Genomic_DNA"/>
</dbReference>
<dbReference type="PANTHER" id="PTHR12526">
    <property type="entry name" value="GLYCOSYLTRANSFERASE"/>
    <property type="match status" value="1"/>
</dbReference>
<dbReference type="InterPro" id="IPR001296">
    <property type="entry name" value="Glyco_trans_1"/>
</dbReference>
<protein>
    <submittedName>
        <fullName evidence="4">Glycosyltransferase family 4 protein</fullName>
        <ecNumber evidence="4">2.4.-.-</ecNumber>
    </submittedName>
</protein>
<dbReference type="Gene3D" id="3.40.50.2000">
    <property type="entry name" value="Glycogen Phosphorylase B"/>
    <property type="match status" value="2"/>
</dbReference>
<dbReference type="Pfam" id="PF00534">
    <property type="entry name" value="Glycos_transf_1"/>
    <property type="match status" value="1"/>
</dbReference>
<name>A0ABT7PPN7_9BACT</name>